<dbReference type="GO" id="GO:0010133">
    <property type="term" value="P:L-proline catabolic process to L-glutamate"/>
    <property type="evidence" value="ECO:0007669"/>
    <property type="project" value="TreeGrafter"/>
</dbReference>
<dbReference type="Gene3D" id="3.40.605.10">
    <property type="entry name" value="Aldehyde Dehydrogenase, Chain A, domain 1"/>
    <property type="match status" value="1"/>
</dbReference>
<dbReference type="GO" id="GO:0009898">
    <property type="term" value="C:cytoplasmic side of plasma membrane"/>
    <property type="evidence" value="ECO:0007669"/>
    <property type="project" value="TreeGrafter"/>
</dbReference>
<dbReference type="SUPFAM" id="SSF53720">
    <property type="entry name" value="ALDH-like"/>
    <property type="match status" value="1"/>
</dbReference>
<dbReference type="InterPro" id="IPR016162">
    <property type="entry name" value="Ald_DH_N"/>
</dbReference>
<accession>A0A1G2K3X8</accession>
<dbReference type="Pfam" id="PF00171">
    <property type="entry name" value="Aldedh"/>
    <property type="match status" value="1"/>
</dbReference>
<keyword evidence="1" id="KW-0560">Oxidoreductase</keyword>
<evidence type="ECO:0000259" key="3">
    <source>
        <dbReference type="Pfam" id="PF00171"/>
    </source>
</evidence>
<name>A0A1G2K3X8_9BACT</name>
<evidence type="ECO:0000256" key="2">
    <source>
        <dbReference type="ARBA" id="ARBA00023027"/>
    </source>
</evidence>
<proteinExistence type="predicted"/>
<dbReference type="Proteomes" id="UP000177152">
    <property type="component" value="Unassembled WGS sequence"/>
</dbReference>
<keyword evidence="2" id="KW-0520">NAD</keyword>
<evidence type="ECO:0000256" key="1">
    <source>
        <dbReference type="ARBA" id="ARBA00023002"/>
    </source>
</evidence>
<protein>
    <recommendedName>
        <fullName evidence="3">Aldehyde dehydrogenase domain-containing protein</fullName>
    </recommendedName>
</protein>
<feature type="domain" description="Aldehyde dehydrogenase" evidence="3">
    <location>
        <begin position="5"/>
        <end position="188"/>
    </location>
</feature>
<dbReference type="InterPro" id="IPR015590">
    <property type="entry name" value="Aldehyde_DH_dom"/>
</dbReference>
<dbReference type="InterPro" id="IPR016161">
    <property type="entry name" value="Ald_DH/histidinol_DH"/>
</dbReference>
<dbReference type="Gene3D" id="3.40.309.10">
    <property type="entry name" value="Aldehyde Dehydrogenase, Chain A, domain 2"/>
    <property type="match status" value="1"/>
</dbReference>
<comment type="caution">
    <text evidence="4">The sequence shown here is derived from an EMBL/GenBank/DDBJ whole genome shotgun (WGS) entry which is preliminary data.</text>
</comment>
<dbReference type="InterPro" id="IPR016163">
    <property type="entry name" value="Ald_DH_C"/>
</dbReference>
<evidence type="ECO:0000313" key="5">
    <source>
        <dbReference type="Proteomes" id="UP000177152"/>
    </source>
</evidence>
<gene>
    <name evidence="4" type="ORF">A2633_02265</name>
</gene>
<evidence type="ECO:0000313" key="4">
    <source>
        <dbReference type="EMBL" id="OGZ94139.1"/>
    </source>
</evidence>
<dbReference type="InterPro" id="IPR050485">
    <property type="entry name" value="Proline_metab_enzyme"/>
</dbReference>
<dbReference type="PANTHER" id="PTHR42862">
    <property type="entry name" value="DELTA-1-PYRROLINE-5-CARBOXYLATE DEHYDROGENASE 1, ISOFORM A-RELATED"/>
    <property type="match status" value="1"/>
</dbReference>
<dbReference type="PANTHER" id="PTHR42862:SF1">
    <property type="entry name" value="DELTA-1-PYRROLINE-5-CARBOXYLATE DEHYDROGENASE 2, ISOFORM A-RELATED"/>
    <property type="match status" value="1"/>
</dbReference>
<dbReference type="AlphaFoldDB" id="A0A1G2K3X8"/>
<dbReference type="EMBL" id="MHQC01000042">
    <property type="protein sequence ID" value="OGZ94139.1"/>
    <property type="molecule type" value="Genomic_DNA"/>
</dbReference>
<sequence length="205" mass="23018">MLVRVLPHLKKYLGMIKVGDVADFRNYMGAIINECEFKKINEYINRAHLDKDAKSILSGKVGFASNGYFIPPTIILTTNPDYVTVREEIFGPVVTIVTIPEERFEKEVLDICDRTSPYALTGAVHTGDVLKFCEALQKLRYAVGNFYDDRTTAAMVNAQPFSGGRKSGTNSKVGWWPNLMNWVNMQTVCLRLSKTTFPPACVDPE</sequence>
<dbReference type="GO" id="GO:0003842">
    <property type="term" value="F:L-glutamate gamma-semialdehyde dehydrogenase activity"/>
    <property type="evidence" value="ECO:0007669"/>
    <property type="project" value="TreeGrafter"/>
</dbReference>
<reference evidence="4 5" key="1">
    <citation type="journal article" date="2016" name="Nat. Commun.">
        <title>Thousands of microbial genomes shed light on interconnected biogeochemical processes in an aquifer system.</title>
        <authorList>
            <person name="Anantharaman K."/>
            <person name="Brown C.T."/>
            <person name="Hug L.A."/>
            <person name="Sharon I."/>
            <person name="Castelle C.J."/>
            <person name="Probst A.J."/>
            <person name="Thomas B.C."/>
            <person name="Singh A."/>
            <person name="Wilkins M.J."/>
            <person name="Karaoz U."/>
            <person name="Brodie E.L."/>
            <person name="Williams K.H."/>
            <person name="Hubbard S.S."/>
            <person name="Banfield J.F."/>
        </authorList>
    </citation>
    <scope>NUCLEOTIDE SEQUENCE [LARGE SCALE GENOMIC DNA]</scope>
</reference>
<organism evidence="4 5">
    <name type="scientific">Candidatus Sungbacteria bacterium RIFCSPHIGHO2_01_FULL_47_32</name>
    <dbReference type="NCBI Taxonomy" id="1802264"/>
    <lineage>
        <taxon>Bacteria</taxon>
        <taxon>Candidatus Sungiibacteriota</taxon>
    </lineage>
</organism>